<dbReference type="EMBL" id="PGCJ01000081">
    <property type="protein sequence ID" value="PLW52178.1"/>
    <property type="molecule type" value="Genomic_DNA"/>
</dbReference>
<evidence type="ECO:0000313" key="6">
    <source>
        <dbReference type="EMBL" id="PLW12714.1"/>
    </source>
</evidence>
<dbReference type="InterPro" id="IPR038213">
    <property type="entry name" value="IFI6/IFI27-like_sf"/>
</dbReference>
<evidence type="ECO:0000256" key="2">
    <source>
        <dbReference type="ARBA" id="ARBA00007262"/>
    </source>
</evidence>
<keyword evidence="4" id="KW-1133">Transmembrane helix</keyword>
<dbReference type="EMBL" id="PGCI01000876">
    <property type="protein sequence ID" value="PLW12714.1"/>
    <property type="molecule type" value="Genomic_DNA"/>
</dbReference>
<proteinExistence type="inferred from homology"/>
<dbReference type="Proteomes" id="UP000235388">
    <property type="component" value="Unassembled WGS sequence"/>
</dbReference>
<comment type="caution">
    <text evidence="7">The sequence shown here is derived from an EMBL/GenBank/DDBJ whole genome shotgun (WGS) entry which is preliminary data.</text>
</comment>
<comment type="subcellular location">
    <subcellularLocation>
        <location evidence="1">Membrane</location>
        <topology evidence="1">Multi-pass membrane protein</topology>
    </subcellularLocation>
</comment>
<dbReference type="GO" id="GO:0016020">
    <property type="term" value="C:membrane"/>
    <property type="evidence" value="ECO:0007669"/>
    <property type="project" value="UniProtKB-SubCell"/>
</dbReference>
<evidence type="ECO:0000256" key="3">
    <source>
        <dbReference type="ARBA" id="ARBA00022692"/>
    </source>
</evidence>
<dbReference type="Proteomes" id="UP000235392">
    <property type="component" value="Unassembled WGS sequence"/>
</dbReference>
<keyword evidence="10" id="KW-1185">Reference proteome</keyword>
<dbReference type="EMBL" id="PGCI01000005">
    <property type="protein sequence ID" value="PLW51505.1"/>
    <property type="molecule type" value="Genomic_DNA"/>
</dbReference>
<dbReference type="AlphaFoldDB" id="A0A2N5VNC8"/>
<dbReference type="Gene3D" id="6.10.110.10">
    <property type="match status" value="1"/>
</dbReference>
<sequence length="111" mass="10051">MSTVRGIFKGAANKIGAVAAGGLAGAASAPSLAVAGIQGLGFQTAGIITGTPAATLMSSYGGLVPAGSACATLQSIGAAGALGVGATVAVAAAGAYVGVKVVSSLAGTDSE</sequence>
<reference evidence="10 11" key="1">
    <citation type="submission" date="2017-11" db="EMBL/GenBank/DDBJ databases">
        <title>De novo assembly and phasing of dikaryotic genomes from two isolates of Puccinia coronata f. sp. avenae, the causal agent of oat crown rust.</title>
        <authorList>
            <person name="Miller M.E."/>
            <person name="Zhang Y."/>
            <person name="Omidvar V."/>
            <person name="Sperschneider J."/>
            <person name="Schwessinger B."/>
            <person name="Raley C."/>
            <person name="Palmer J.M."/>
            <person name="Garnica D."/>
            <person name="Upadhyaya N."/>
            <person name="Rathjen J."/>
            <person name="Taylor J.M."/>
            <person name="Park R.F."/>
            <person name="Dodds P.N."/>
            <person name="Hirsch C.D."/>
            <person name="Kianian S.F."/>
            <person name="Figueroa M."/>
        </authorList>
    </citation>
    <scope>NUCLEOTIDE SEQUENCE [LARGE SCALE GENOMIC DNA]</scope>
    <source>
        <strain evidence="8">12NC29</strain>
        <strain evidence="7">12SD80</strain>
    </source>
</reference>
<evidence type="ECO:0000313" key="9">
    <source>
        <dbReference type="EMBL" id="PLW57990.1"/>
    </source>
</evidence>
<evidence type="ECO:0000256" key="5">
    <source>
        <dbReference type="ARBA" id="ARBA00023136"/>
    </source>
</evidence>
<evidence type="ECO:0000313" key="11">
    <source>
        <dbReference type="Proteomes" id="UP000235392"/>
    </source>
</evidence>
<evidence type="ECO:0000313" key="8">
    <source>
        <dbReference type="EMBL" id="PLW52178.1"/>
    </source>
</evidence>
<dbReference type="Pfam" id="PF06140">
    <property type="entry name" value="Ifi-6-16"/>
    <property type="match status" value="1"/>
</dbReference>
<accession>A0A2N5VNC8</accession>
<comment type="similarity">
    <text evidence="2">Belongs to the IFI6/IFI27 family.</text>
</comment>
<protein>
    <submittedName>
        <fullName evidence="7">Uncharacterized protein</fullName>
    </submittedName>
</protein>
<evidence type="ECO:0000256" key="4">
    <source>
        <dbReference type="ARBA" id="ARBA00022989"/>
    </source>
</evidence>
<evidence type="ECO:0000313" key="10">
    <source>
        <dbReference type="Proteomes" id="UP000235388"/>
    </source>
</evidence>
<gene>
    <name evidence="9" type="ORF">PCANC_00675</name>
    <name evidence="8" type="ORF">PCANC_10253</name>
    <name evidence="7" type="ORF">PCASD_00427</name>
    <name evidence="6" type="ORF">PCASD_21625</name>
</gene>
<evidence type="ECO:0000256" key="1">
    <source>
        <dbReference type="ARBA" id="ARBA00004141"/>
    </source>
</evidence>
<dbReference type="InterPro" id="IPR009311">
    <property type="entry name" value="IFI6/IFI27-like"/>
</dbReference>
<evidence type="ECO:0000313" key="7">
    <source>
        <dbReference type="EMBL" id="PLW51505.1"/>
    </source>
</evidence>
<keyword evidence="5" id="KW-0472">Membrane</keyword>
<organism evidence="7 11">
    <name type="scientific">Puccinia coronata f. sp. avenae</name>
    <dbReference type="NCBI Taxonomy" id="200324"/>
    <lineage>
        <taxon>Eukaryota</taxon>
        <taxon>Fungi</taxon>
        <taxon>Dikarya</taxon>
        <taxon>Basidiomycota</taxon>
        <taxon>Pucciniomycotina</taxon>
        <taxon>Pucciniomycetes</taxon>
        <taxon>Pucciniales</taxon>
        <taxon>Pucciniaceae</taxon>
        <taxon>Puccinia</taxon>
    </lineage>
</organism>
<dbReference type="EMBL" id="PGCJ01000006">
    <property type="protein sequence ID" value="PLW57990.1"/>
    <property type="molecule type" value="Genomic_DNA"/>
</dbReference>
<name>A0A2N5VNC8_9BASI</name>
<keyword evidence="3" id="KW-0812">Transmembrane</keyword>